<dbReference type="Ensembl" id="ENSMMOT00000009488.1">
    <property type="protein sequence ID" value="ENSMMOP00000009322.1"/>
    <property type="gene ID" value="ENSMMOG00000007215.1"/>
</dbReference>
<keyword evidence="5" id="KW-1185">Reference proteome</keyword>
<dbReference type="GO" id="GO:0043034">
    <property type="term" value="C:costamere"/>
    <property type="evidence" value="ECO:0007669"/>
    <property type="project" value="TreeGrafter"/>
</dbReference>
<organism evidence="4 5">
    <name type="scientific">Mola mola</name>
    <name type="common">Ocean sunfish</name>
    <name type="synonym">Tetraodon mola</name>
    <dbReference type="NCBI Taxonomy" id="94237"/>
    <lineage>
        <taxon>Eukaryota</taxon>
        <taxon>Metazoa</taxon>
        <taxon>Chordata</taxon>
        <taxon>Craniata</taxon>
        <taxon>Vertebrata</taxon>
        <taxon>Euteleostomi</taxon>
        <taxon>Actinopterygii</taxon>
        <taxon>Neopterygii</taxon>
        <taxon>Teleostei</taxon>
        <taxon>Neoteleostei</taxon>
        <taxon>Acanthomorphata</taxon>
        <taxon>Eupercaria</taxon>
        <taxon>Tetraodontiformes</taxon>
        <taxon>Molidae</taxon>
        <taxon>Mola</taxon>
    </lineage>
</organism>
<dbReference type="PANTHER" id="PTHR23348:SF41">
    <property type="entry name" value="NEUROBLAST DIFFERENTIATION-ASSOCIATED PROTEIN AHNAK"/>
    <property type="match status" value="1"/>
</dbReference>
<reference evidence="4" key="1">
    <citation type="submission" date="2025-08" db="UniProtKB">
        <authorList>
            <consortium name="Ensembl"/>
        </authorList>
    </citation>
    <scope>IDENTIFICATION</scope>
</reference>
<name>A0A3Q3WBE6_MOLML</name>
<evidence type="ECO:0000256" key="2">
    <source>
        <dbReference type="ARBA" id="ARBA00023242"/>
    </source>
</evidence>
<accession>A0A3Q3WBE6</accession>
<feature type="compositionally biased region" description="Basic and acidic residues" evidence="3">
    <location>
        <begin position="1265"/>
        <end position="1277"/>
    </location>
</feature>
<sequence>TQSKDNKSSSFSKSLLLDDSEKGVVITGITDDTVAAKSGDEIVAATIHLDRLNKNEVLQILKVLEPYDDNVKVVTKKELSVDAGLGLDAAQVNVTWFYLCSSRFDHSTVKEVDGNGDRVALNLKKDLSLDASAKAPFVSFNSQGRKLNTDISGPTLNGDLPNLSPAADANAKFTVPSLGLTGPEVKGDLDGTLKAPDVSVSAPRLNTPGASLDTENQNIKAEKYKCPRFTMPHFGLPQIKPPKAEMDVDFPSGSGNLDTPEYDPKVELKVPDLHINGPKVDSPEVNFENPNLDIEAPSGKFKWPHHKWKGPKLKGPDGDLNADLSVPEVNLSTPQIKGDVGTPDFDVNILKADIKGPDLDVTTPNLDIDAPSGKINWPHLKWNKPKLHGPKADLDLDANLNTPDVPVPNMEGEINAPDVDIHVPNNKLKGPDLNMQTPDIDIEAPSGKINWPHLKWKKPKDLSTPKIEGEMNVPNAELDFPEDDLGSVDIQGPNIDTDAPSGKINWPHLKWKKPRLHGPKADYDLNADVGTPDIDLSVPKVDGEINTPDVDLNLPKADINVKTPNADIEPPSGKFKWPTLKKPKWTVSGPKVNGPDVDLDADVPAPDLSLSTPKIDGEVNAPDVNLSLPKGDFEGPNFDINAPDKPKFGTLKGPKADIDTDMKVPVDVKAPNVDLNAPDFNLSAPKIDSGIEGAGVNVNMPNVDVKSPDIELNGPDAKVNLPKLKLPTFKGPKVKGPEWDADLKAPDIDASPNVDLKAPNFSLIAPKIEGSCNAPDLDINLPGADVKVPDVNLQGPDIDAPVGKFKWFNFKKPKFGTLKGPKADIDTDVKVPDVDVKAPNVDLNVPDFDLSAPKIDTDLVDSKLDLPKLELPTFKGPKVKGLELDAKLNAPDIDASSNVDLKAPNLSLSAPKIEGSCDVPDLDINLPEADLRGPDVDLQTPEVDAAAGIFKLPHIKLPKVNSSGPKVKGPNLTVDSPDVDFDLPNADVQGESLDLPKADVRVSDLKLNAPDLSLSSPKINGNLSASNVDTKFPKYAVGVSLHLSLISVPAKDLSLPNVEGDIKGPKIDMKAATVDASTEKSKLPHLKFPKLNFSGSNIKAPDVDSSANLDVLPDVKVNAPSVEGEISSPHVSVSAPEVRTSLNTPELDFAAGADAEVKGSPKSKIKWPFKWGLKVGSGTEEEGSGVESETDVANAVDVPPFKFHTLPRLSLDGPGGICDTFGSSKQDTEAKDYVVSKGVRLPIVNETSRAGEKVDIMERLQMAKEKAPSVKTDRDLKISVPSTDASASAEAKDSSLARGGTFKIDNPESVLGLVAPEISTSDDNNKLSLGLSNMLGLNIKD</sequence>
<evidence type="ECO:0000256" key="1">
    <source>
        <dbReference type="ARBA" id="ARBA00004123"/>
    </source>
</evidence>
<feature type="region of interest" description="Disordered" evidence="3">
    <location>
        <begin position="628"/>
        <end position="649"/>
    </location>
</feature>
<dbReference type="PANTHER" id="PTHR23348">
    <property type="entry name" value="PERIAXIN/AHNAK"/>
    <property type="match status" value="1"/>
</dbReference>
<evidence type="ECO:0000313" key="5">
    <source>
        <dbReference type="Proteomes" id="UP000261620"/>
    </source>
</evidence>
<proteinExistence type="predicted"/>
<protein>
    <submittedName>
        <fullName evidence="4">Uncharacterized protein</fullName>
    </submittedName>
</protein>
<evidence type="ECO:0000313" key="4">
    <source>
        <dbReference type="Ensembl" id="ENSMMOP00000009322.1"/>
    </source>
</evidence>
<evidence type="ECO:0000256" key="3">
    <source>
        <dbReference type="SAM" id="MobiDB-lite"/>
    </source>
</evidence>
<keyword evidence="2" id="KW-0539">Nucleus</keyword>
<dbReference type="Proteomes" id="UP000261620">
    <property type="component" value="Unplaced"/>
</dbReference>
<feature type="region of interest" description="Disordered" evidence="3">
    <location>
        <begin position="1265"/>
        <end position="1300"/>
    </location>
</feature>
<dbReference type="STRING" id="94237.ENSMMOP00000009322"/>
<dbReference type="OMA" id="WKKPKLH"/>
<dbReference type="InterPro" id="IPR052082">
    <property type="entry name" value="Myelin_sheath_structural"/>
</dbReference>
<comment type="subcellular location">
    <subcellularLocation>
        <location evidence="1">Nucleus</location>
    </subcellularLocation>
</comment>
<dbReference type="GO" id="GO:0043484">
    <property type="term" value="P:regulation of RNA splicing"/>
    <property type="evidence" value="ECO:0007669"/>
    <property type="project" value="TreeGrafter"/>
</dbReference>
<reference evidence="4" key="2">
    <citation type="submission" date="2025-09" db="UniProtKB">
        <authorList>
            <consortium name="Ensembl"/>
        </authorList>
    </citation>
    <scope>IDENTIFICATION</scope>
</reference>
<dbReference type="GO" id="GO:0005634">
    <property type="term" value="C:nucleus"/>
    <property type="evidence" value="ECO:0007669"/>
    <property type="project" value="UniProtKB-SubCell"/>
</dbReference>